<evidence type="ECO:0000256" key="4">
    <source>
        <dbReference type="ARBA" id="ARBA00023157"/>
    </source>
</evidence>
<dbReference type="AlphaFoldDB" id="A0A2R5GHB7"/>
<dbReference type="OrthoDB" id="532630at2759"/>
<gene>
    <name evidence="7" type="ORF">FCC1311_061952</name>
</gene>
<dbReference type="Pfam" id="PF08583">
    <property type="entry name" value="Cmc1"/>
    <property type="match status" value="1"/>
</dbReference>
<proteinExistence type="inferred from homology"/>
<protein>
    <recommendedName>
        <fullName evidence="5">COX assembly mitochondrial protein</fullName>
    </recommendedName>
</protein>
<dbReference type="InterPro" id="IPR013892">
    <property type="entry name" value="Cyt_c_biogenesis_Cmc1-like"/>
</dbReference>
<organism evidence="7 8">
    <name type="scientific">Hondaea fermentalgiana</name>
    <dbReference type="NCBI Taxonomy" id="2315210"/>
    <lineage>
        <taxon>Eukaryota</taxon>
        <taxon>Sar</taxon>
        <taxon>Stramenopiles</taxon>
        <taxon>Bigyra</taxon>
        <taxon>Labyrinthulomycetes</taxon>
        <taxon>Thraustochytrida</taxon>
        <taxon>Thraustochytriidae</taxon>
        <taxon>Hondaea</taxon>
    </lineage>
</organism>
<feature type="region of interest" description="Disordered" evidence="6">
    <location>
        <begin position="56"/>
        <end position="81"/>
    </location>
</feature>
<dbReference type="EMBL" id="BEYU01000068">
    <property type="protein sequence ID" value="GBG29975.1"/>
    <property type="molecule type" value="Genomic_DNA"/>
</dbReference>
<sequence>MHPPLDRPHPYCQDVIDALRKCHEDNPYMKFLGSCNEPKAALDQCFRAEKEVMRKANAERARESRRRAEERMARDRAEASA</sequence>
<reference evidence="7 8" key="1">
    <citation type="submission" date="2017-12" db="EMBL/GenBank/DDBJ databases">
        <title>Sequencing, de novo assembly and annotation of complete genome of a new Thraustochytrid species, strain FCC1311.</title>
        <authorList>
            <person name="Sedici K."/>
            <person name="Godart F."/>
            <person name="Aiese Cigliano R."/>
            <person name="Sanseverino W."/>
            <person name="Barakat M."/>
            <person name="Ortet P."/>
            <person name="Marechal E."/>
            <person name="Cagnac O."/>
            <person name="Amato A."/>
        </authorList>
    </citation>
    <scope>NUCLEOTIDE SEQUENCE [LARGE SCALE GENOMIC DNA]</scope>
</reference>
<evidence type="ECO:0000313" key="7">
    <source>
        <dbReference type="EMBL" id="GBG29975.1"/>
    </source>
</evidence>
<dbReference type="PANTHER" id="PTHR22977:SF1">
    <property type="entry name" value="COX ASSEMBLY MITOCHONDRIAL PROTEIN 2 HOMOLOG"/>
    <property type="match status" value="1"/>
</dbReference>
<dbReference type="InParanoid" id="A0A2R5GHB7"/>
<accession>A0A2R5GHB7</accession>
<keyword evidence="8" id="KW-1185">Reference proteome</keyword>
<comment type="caution">
    <text evidence="7">The sequence shown here is derived from an EMBL/GenBank/DDBJ whole genome shotgun (WGS) entry which is preliminary data.</text>
</comment>
<evidence type="ECO:0000256" key="6">
    <source>
        <dbReference type="SAM" id="MobiDB-lite"/>
    </source>
</evidence>
<dbReference type="GO" id="GO:0005739">
    <property type="term" value="C:mitochondrion"/>
    <property type="evidence" value="ECO:0007669"/>
    <property type="project" value="UniProtKB-SubCell"/>
</dbReference>
<evidence type="ECO:0000256" key="2">
    <source>
        <dbReference type="ARBA" id="ARBA00007347"/>
    </source>
</evidence>
<evidence type="ECO:0000256" key="1">
    <source>
        <dbReference type="ARBA" id="ARBA00004173"/>
    </source>
</evidence>
<name>A0A2R5GHB7_9STRA</name>
<evidence type="ECO:0000256" key="5">
    <source>
        <dbReference type="RuleBase" id="RU364104"/>
    </source>
</evidence>
<comment type="similarity">
    <text evidence="2 5">Belongs to the CMC family.</text>
</comment>
<dbReference type="PANTHER" id="PTHR22977">
    <property type="entry name" value="COX ASSEMBLY MITOCHONDRIAL PROTEIN"/>
    <property type="match status" value="1"/>
</dbReference>
<dbReference type="PROSITE" id="PS51808">
    <property type="entry name" value="CHCH"/>
    <property type="match status" value="1"/>
</dbReference>
<dbReference type="Proteomes" id="UP000241890">
    <property type="component" value="Unassembled WGS sequence"/>
</dbReference>
<evidence type="ECO:0000256" key="3">
    <source>
        <dbReference type="ARBA" id="ARBA00023128"/>
    </source>
</evidence>
<keyword evidence="3 5" id="KW-0496">Mitochondrion</keyword>
<evidence type="ECO:0000313" key="8">
    <source>
        <dbReference type="Proteomes" id="UP000241890"/>
    </source>
</evidence>
<keyword evidence="4" id="KW-1015">Disulfide bond</keyword>
<comment type="subcellular location">
    <subcellularLocation>
        <location evidence="1 5">Mitochondrion</location>
    </subcellularLocation>
</comment>